<protein>
    <submittedName>
        <fullName evidence="2">50S ribosomal protein L7/L12</fullName>
    </submittedName>
</protein>
<dbReference type="EMBL" id="LBUX01000010">
    <property type="protein sequence ID" value="KKQ74230.1"/>
    <property type="molecule type" value="Genomic_DNA"/>
</dbReference>
<evidence type="ECO:0000313" key="3">
    <source>
        <dbReference type="Proteomes" id="UP000034498"/>
    </source>
</evidence>
<dbReference type="AlphaFoldDB" id="A0A0G0KFI5"/>
<keyword evidence="1" id="KW-0175">Coiled coil</keyword>
<dbReference type="Proteomes" id="UP000034498">
    <property type="component" value="Unassembled WGS sequence"/>
</dbReference>
<name>A0A0G0KFI5_9BACT</name>
<organism evidence="2 3">
    <name type="scientific">Berkelbacteria bacterium GW2011_GWB1_38_5</name>
    <dbReference type="NCBI Taxonomy" id="1618336"/>
    <lineage>
        <taxon>Bacteria</taxon>
        <taxon>Candidatus Berkelbacteria</taxon>
    </lineage>
</organism>
<comment type="caution">
    <text evidence="2">The sequence shown here is derived from an EMBL/GenBank/DDBJ whole genome shotgun (WGS) entry which is preliminary data.</text>
</comment>
<dbReference type="GO" id="GO:0005840">
    <property type="term" value="C:ribosome"/>
    <property type="evidence" value="ECO:0007669"/>
    <property type="project" value="UniProtKB-KW"/>
</dbReference>
<accession>A0A0G0KFI5</accession>
<dbReference type="STRING" id="1618336.US94_C0010G0006"/>
<keyword evidence="2" id="KW-0689">Ribosomal protein</keyword>
<keyword evidence="2" id="KW-0687">Ribonucleoprotein</keyword>
<gene>
    <name evidence="2" type="ORF">US94_C0010G0006</name>
</gene>
<feature type="coiled-coil region" evidence="1">
    <location>
        <begin position="1"/>
        <end position="28"/>
    </location>
</feature>
<evidence type="ECO:0000256" key="1">
    <source>
        <dbReference type="SAM" id="Coils"/>
    </source>
</evidence>
<proteinExistence type="predicted"/>
<sequence length="173" mass="19066">MQTSDKKLKELKHLLDEVENKLAAAKRILFEQVYQEQADGLDISPVIGPNTIVEGVFDGEEMINSKGKKYPVPANYASKSKLVAGDKLKLTISADGTFIFKQIGPIDRKKIIGKLNQTGERFQVNASGKKYNVLQASVTYFHAKDGDEITVIVPKTGESHWAAIENCLGKSTK</sequence>
<reference evidence="2 3" key="1">
    <citation type="journal article" date="2015" name="Nature">
        <title>rRNA introns, odd ribosomes, and small enigmatic genomes across a large radiation of phyla.</title>
        <authorList>
            <person name="Brown C.T."/>
            <person name="Hug L.A."/>
            <person name="Thomas B.C."/>
            <person name="Sharon I."/>
            <person name="Castelle C.J."/>
            <person name="Singh A."/>
            <person name="Wilkins M.J."/>
            <person name="Williams K.H."/>
            <person name="Banfield J.F."/>
        </authorList>
    </citation>
    <scope>NUCLEOTIDE SEQUENCE [LARGE SCALE GENOMIC DNA]</scope>
</reference>
<evidence type="ECO:0000313" key="2">
    <source>
        <dbReference type="EMBL" id="KKQ74230.1"/>
    </source>
</evidence>